<dbReference type="KEGG" id="ifn:GM661_08525"/>
<dbReference type="RefSeq" id="WP_230869613.1">
    <property type="nucleotide sequence ID" value="NZ_CP046640.1"/>
</dbReference>
<name>A0A8A7K9W3_9FIRM</name>
<dbReference type="Proteomes" id="UP000665020">
    <property type="component" value="Chromosome"/>
</dbReference>
<protein>
    <submittedName>
        <fullName evidence="1">Uncharacterized protein</fullName>
    </submittedName>
</protein>
<sequence length="169" mass="20102">MYNKRFELVFLFLISIILLLLTACDSAPADDILINNFREHRSDFKKLITMFRQDKELGYISQKTISPMDAISEERKKEYRDLLKELKIKQIKSYDKNENIAFNVYAVGLSVTGAAKGYEYCEKQIPAHLEVVRNLDEDYQKEREKDEPLAYYKFRHIEGNWYLYYSVDD</sequence>
<evidence type="ECO:0000313" key="1">
    <source>
        <dbReference type="EMBL" id="QTL98020.1"/>
    </source>
</evidence>
<accession>A0A8A7K9W3</accession>
<dbReference type="AlphaFoldDB" id="A0A8A7K9W3"/>
<proteinExistence type="predicted"/>
<reference evidence="1" key="1">
    <citation type="submission" date="2019-12" db="EMBL/GenBank/DDBJ databases">
        <authorList>
            <person name="zhang j."/>
            <person name="sun C.M."/>
        </authorList>
    </citation>
    <scope>NUCLEOTIDE SEQUENCE</scope>
    <source>
        <strain evidence="1">NS-1</strain>
    </source>
</reference>
<gene>
    <name evidence="1" type="ORF">GM661_08525</name>
</gene>
<dbReference type="PROSITE" id="PS51257">
    <property type="entry name" value="PROKAR_LIPOPROTEIN"/>
    <property type="match status" value="1"/>
</dbReference>
<dbReference type="EMBL" id="CP046640">
    <property type="protein sequence ID" value="QTL98020.1"/>
    <property type="molecule type" value="Genomic_DNA"/>
</dbReference>
<evidence type="ECO:0000313" key="2">
    <source>
        <dbReference type="Proteomes" id="UP000665020"/>
    </source>
</evidence>
<keyword evidence="2" id="KW-1185">Reference proteome</keyword>
<organism evidence="1 2">
    <name type="scientific">Iocasia fonsfrigidae</name>
    <dbReference type="NCBI Taxonomy" id="2682810"/>
    <lineage>
        <taxon>Bacteria</taxon>
        <taxon>Bacillati</taxon>
        <taxon>Bacillota</taxon>
        <taxon>Clostridia</taxon>
        <taxon>Halanaerobiales</taxon>
        <taxon>Halanaerobiaceae</taxon>
        <taxon>Iocasia</taxon>
    </lineage>
</organism>